<dbReference type="AlphaFoldDB" id="A0ABD5QMJ9"/>
<accession>A0ABD5QMJ9</accession>
<evidence type="ECO:0000256" key="1">
    <source>
        <dbReference type="SAM" id="Phobius"/>
    </source>
</evidence>
<keyword evidence="1" id="KW-0812">Transmembrane</keyword>
<sequence length="47" mass="5075">MTDENGDGSGGVEGTRLARRWQALDRGWQALLLGLAVVAVHLVIQPF</sequence>
<dbReference type="EMBL" id="JBHSKV010000001">
    <property type="protein sequence ID" value="MFC5133316.1"/>
    <property type="molecule type" value="Genomic_DNA"/>
</dbReference>
<keyword evidence="3" id="KW-1185">Reference proteome</keyword>
<evidence type="ECO:0000313" key="2">
    <source>
        <dbReference type="EMBL" id="MFC5133316.1"/>
    </source>
</evidence>
<dbReference type="RefSeq" id="WP_203227802.1">
    <property type="nucleotide sequence ID" value="NZ_JBHSKV010000001.1"/>
</dbReference>
<evidence type="ECO:0000313" key="3">
    <source>
        <dbReference type="Proteomes" id="UP001596145"/>
    </source>
</evidence>
<dbReference type="Proteomes" id="UP001596145">
    <property type="component" value="Unassembled WGS sequence"/>
</dbReference>
<organism evidence="2 3">
    <name type="scientific">Halorubrum glutamatedens</name>
    <dbReference type="NCBI Taxonomy" id="2707018"/>
    <lineage>
        <taxon>Archaea</taxon>
        <taxon>Methanobacteriati</taxon>
        <taxon>Methanobacteriota</taxon>
        <taxon>Stenosarchaea group</taxon>
        <taxon>Halobacteria</taxon>
        <taxon>Halobacteriales</taxon>
        <taxon>Haloferacaceae</taxon>
        <taxon>Halorubrum</taxon>
    </lineage>
</organism>
<protein>
    <submittedName>
        <fullName evidence="2">Uncharacterized protein</fullName>
    </submittedName>
</protein>
<proteinExistence type="predicted"/>
<reference evidence="2 3" key="1">
    <citation type="journal article" date="2019" name="Int. J. Syst. Evol. Microbiol.">
        <title>The Global Catalogue of Microorganisms (GCM) 10K type strain sequencing project: providing services to taxonomists for standard genome sequencing and annotation.</title>
        <authorList>
            <consortium name="The Broad Institute Genomics Platform"/>
            <consortium name="The Broad Institute Genome Sequencing Center for Infectious Disease"/>
            <person name="Wu L."/>
            <person name="Ma J."/>
        </authorList>
    </citation>
    <scope>NUCLEOTIDE SEQUENCE [LARGE SCALE GENOMIC DNA]</scope>
    <source>
        <strain evidence="2 3">CGMCC 1.16026</strain>
    </source>
</reference>
<comment type="caution">
    <text evidence="2">The sequence shown here is derived from an EMBL/GenBank/DDBJ whole genome shotgun (WGS) entry which is preliminary data.</text>
</comment>
<keyword evidence="1" id="KW-0472">Membrane</keyword>
<feature type="transmembrane region" description="Helical" evidence="1">
    <location>
        <begin position="27"/>
        <end position="44"/>
    </location>
</feature>
<gene>
    <name evidence="2" type="ORF">ACFPJA_01045</name>
</gene>
<keyword evidence="1" id="KW-1133">Transmembrane helix</keyword>
<name>A0ABD5QMJ9_9EURY</name>